<feature type="transmembrane region" description="Helical" evidence="6">
    <location>
        <begin position="136"/>
        <end position="161"/>
    </location>
</feature>
<feature type="transmembrane region" description="Helical" evidence="6">
    <location>
        <begin position="108"/>
        <end position="129"/>
    </location>
</feature>
<proteinExistence type="predicted"/>
<evidence type="ECO:0000313" key="7">
    <source>
        <dbReference type="EMBL" id="GGJ76028.1"/>
    </source>
</evidence>
<dbReference type="GO" id="GO:0016020">
    <property type="term" value="C:membrane"/>
    <property type="evidence" value="ECO:0007669"/>
    <property type="project" value="UniProtKB-SubCell"/>
</dbReference>
<protein>
    <submittedName>
        <fullName evidence="7">Anion permease</fullName>
    </submittedName>
</protein>
<comment type="subcellular location">
    <subcellularLocation>
        <location evidence="1">Membrane</location>
        <topology evidence="1">Multi-pass membrane protein</topology>
    </subcellularLocation>
</comment>
<comment type="caution">
    <text evidence="7">The sequence shown here is derived from an EMBL/GenBank/DDBJ whole genome shotgun (WGS) entry which is preliminary data.</text>
</comment>
<dbReference type="InterPro" id="IPR001204">
    <property type="entry name" value="Phos_transporter"/>
</dbReference>
<dbReference type="PANTHER" id="PTHR11101">
    <property type="entry name" value="PHOSPHATE TRANSPORTER"/>
    <property type="match status" value="1"/>
</dbReference>
<organism evidence="7 8">
    <name type="scientific">Deinococcus aquiradiocola</name>
    <dbReference type="NCBI Taxonomy" id="393059"/>
    <lineage>
        <taxon>Bacteria</taxon>
        <taxon>Thermotogati</taxon>
        <taxon>Deinococcota</taxon>
        <taxon>Deinococci</taxon>
        <taxon>Deinococcales</taxon>
        <taxon>Deinococcaceae</taxon>
        <taxon>Deinococcus</taxon>
    </lineage>
</organism>
<evidence type="ECO:0000256" key="1">
    <source>
        <dbReference type="ARBA" id="ARBA00004141"/>
    </source>
</evidence>
<accession>A0A917PGN7</accession>
<reference evidence="7" key="1">
    <citation type="journal article" date="2014" name="Int. J. Syst. Evol. Microbiol.">
        <title>Complete genome sequence of Corynebacterium casei LMG S-19264T (=DSM 44701T), isolated from a smear-ripened cheese.</title>
        <authorList>
            <consortium name="US DOE Joint Genome Institute (JGI-PGF)"/>
            <person name="Walter F."/>
            <person name="Albersmeier A."/>
            <person name="Kalinowski J."/>
            <person name="Ruckert C."/>
        </authorList>
    </citation>
    <scope>NUCLEOTIDE SEQUENCE</scope>
    <source>
        <strain evidence="7">JCM 14371</strain>
    </source>
</reference>
<dbReference type="RefSeq" id="WP_188963069.1">
    <property type="nucleotide sequence ID" value="NZ_BMOE01000006.1"/>
</dbReference>
<gene>
    <name evidence="7" type="ORF">GCM10008939_20250</name>
</gene>
<evidence type="ECO:0000256" key="6">
    <source>
        <dbReference type="SAM" id="Phobius"/>
    </source>
</evidence>
<feature type="transmembrane region" description="Helical" evidence="6">
    <location>
        <begin position="219"/>
        <end position="240"/>
    </location>
</feature>
<keyword evidence="5 6" id="KW-0472">Membrane</keyword>
<evidence type="ECO:0000256" key="2">
    <source>
        <dbReference type="ARBA" id="ARBA00022448"/>
    </source>
</evidence>
<reference evidence="7" key="2">
    <citation type="submission" date="2020-09" db="EMBL/GenBank/DDBJ databases">
        <authorList>
            <person name="Sun Q."/>
            <person name="Ohkuma M."/>
        </authorList>
    </citation>
    <scope>NUCLEOTIDE SEQUENCE</scope>
    <source>
        <strain evidence="7">JCM 14371</strain>
    </source>
</reference>
<dbReference type="AlphaFoldDB" id="A0A917PGN7"/>
<feature type="transmembrane region" description="Helical" evidence="6">
    <location>
        <begin position="173"/>
        <end position="190"/>
    </location>
</feature>
<feature type="transmembrane region" description="Helical" evidence="6">
    <location>
        <begin position="46"/>
        <end position="64"/>
    </location>
</feature>
<feature type="transmembrane region" description="Helical" evidence="6">
    <location>
        <begin position="306"/>
        <end position="328"/>
    </location>
</feature>
<keyword evidence="4 6" id="KW-1133">Transmembrane helix</keyword>
<evidence type="ECO:0000256" key="4">
    <source>
        <dbReference type="ARBA" id="ARBA00022989"/>
    </source>
</evidence>
<feature type="transmembrane region" description="Helical" evidence="6">
    <location>
        <begin position="76"/>
        <end position="96"/>
    </location>
</feature>
<dbReference type="Pfam" id="PF01384">
    <property type="entry name" value="PHO4"/>
    <property type="match status" value="1"/>
</dbReference>
<dbReference type="GO" id="GO:0035435">
    <property type="term" value="P:phosphate ion transmembrane transport"/>
    <property type="evidence" value="ECO:0007669"/>
    <property type="project" value="TreeGrafter"/>
</dbReference>
<keyword evidence="3 6" id="KW-0812">Transmembrane</keyword>
<evidence type="ECO:0000256" key="5">
    <source>
        <dbReference type="ARBA" id="ARBA00023136"/>
    </source>
</evidence>
<evidence type="ECO:0000313" key="8">
    <source>
        <dbReference type="Proteomes" id="UP000635726"/>
    </source>
</evidence>
<evidence type="ECO:0000256" key="3">
    <source>
        <dbReference type="ARBA" id="ARBA00022692"/>
    </source>
</evidence>
<keyword evidence="2" id="KW-0813">Transport</keyword>
<dbReference type="GO" id="GO:0005315">
    <property type="term" value="F:phosphate transmembrane transporter activity"/>
    <property type="evidence" value="ECO:0007669"/>
    <property type="project" value="InterPro"/>
</dbReference>
<dbReference type="EMBL" id="BMOE01000006">
    <property type="protein sequence ID" value="GGJ76028.1"/>
    <property type="molecule type" value="Genomic_DNA"/>
</dbReference>
<name>A0A917PGN7_9DEIO</name>
<keyword evidence="8" id="KW-1185">Reference proteome</keyword>
<dbReference type="Proteomes" id="UP000635726">
    <property type="component" value="Unassembled WGS sequence"/>
</dbReference>
<dbReference type="PANTHER" id="PTHR11101:SF80">
    <property type="entry name" value="PHOSPHATE TRANSPORTER"/>
    <property type="match status" value="1"/>
</dbReference>
<sequence length="331" mass="34409">MTTALLILIGIVTLALIFDYINGFHDTANAIATSVATRVLTPAQAIGMAAVMNVVGALTGTAVAKTISRDIVAPGIAGDLRLVAAALVAAIVWNLITWWRGLPSSSSHALVFSLVGAGVAAGGWGAIVPKGVNKTLLGLVTSPVLGFAVSMILMGVVLWLFARHMRPGTVTRVFRPLQVFSAAFMAFSHGGNDAQKTMGIITLALGAYLGSTLDTVPTWVVLSCAGAMGLGTATGGWRIIRTMGFKVVDLKPIDGFVAELSAASIIEGASRLGIPVSTTHVISTTIMGVGTTKGYKHVKWQVAGRIVIAWVLTIPVCTALGWLCFRAAQLF</sequence>